<feature type="transmembrane region" description="Helical" evidence="7">
    <location>
        <begin position="814"/>
        <end position="834"/>
    </location>
</feature>
<feature type="domain" description="HTH araC/xylS-type" evidence="8">
    <location>
        <begin position="1295"/>
        <end position="1394"/>
    </location>
</feature>
<dbReference type="CDD" id="cd00082">
    <property type="entry name" value="HisKA"/>
    <property type="match status" value="1"/>
</dbReference>
<dbReference type="Gene3D" id="2.130.10.10">
    <property type="entry name" value="YVTN repeat-like/Quinoprotein amine dehydrogenase"/>
    <property type="match status" value="3"/>
</dbReference>
<dbReference type="InterPro" id="IPR001789">
    <property type="entry name" value="Sig_transdc_resp-reg_receiver"/>
</dbReference>
<dbReference type="InterPro" id="IPR009057">
    <property type="entry name" value="Homeodomain-like_sf"/>
</dbReference>
<dbReference type="Pfam" id="PF12833">
    <property type="entry name" value="HTH_18"/>
    <property type="match status" value="1"/>
</dbReference>
<dbReference type="PROSITE" id="PS50109">
    <property type="entry name" value="HIS_KIN"/>
    <property type="match status" value="1"/>
</dbReference>
<comment type="catalytic activity">
    <reaction evidence="1">
        <text>ATP + protein L-histidine = ADP + protein N-phospho-L-histidine.</text>
        <dbReference type="EC" id="2.7.13.3"/>
    </reaction>
</comment>
<dbReference type="Pfam" id="PF00072">
    <property type="entry name" value="Response_reg"/>
    <property type="match status" value="1"/>
</dbReference>
<dbReference type="Proteomes" id="UP001597361">
    <property type="component" value="Unassembled WGS sequence"/>
</dbReference>
<dbReference type="Pfam" id="PF07494">
    <property type="entry name" value="Reg_prop"/>
    <property type="match status" value="6"/>
</dbReference>
<keyword evidence="12" id="KW-1185">Reference proteome</keyword>
<sequence>MHVFSEVTKGIISLVAIFFFGNVLLTHPTLAMGEEINFRRIQNENGLSKNTVYSVLEDQKGFMWFGSSDGIDRFDGYKFKDYRSMLIAQTGLTSTHVYSMVSDDQGYIWLGMEEGLCRFDPVIEQFTLFKNIESKQDPSLSNDYVTGLLLDQEGQLWLGTRYGLSRFDKENLEFQNFSISSEGEKDERDKPQGLFQDSKGIIWLGVQNTLKLFNPKIGQFTDLPKPFGDIDNLHGKHVRVVIQDQSGMYWIGTEHAGVFVYDAIHQSVENLTTSNGLGSNMVRDIHPVSDSDIWIGTRNGLSVFNKKTNEISNHVYDKFNTASLSNNSVRKIWSDQQKNVWVATYLGGINIHHPTANNFYTFREELGQSGGLNHPVVGSVVADRDGNLWIGTSGGGLNYFDRSTGEFSYHVHTTDGNSLINDDVKALALDDLGNLWIGTFAGLSYLDTKTKKFENYQNPKDDLNFFRHNIVQCLLYSSDEGLWVGTNGGGLSLIDKSGKLQKYSHDPQDPNSLFFNNIQSIAKDDNGGLWVGTYKGLNYLDPTRKHVKRIFPPKVEGRLEVTSLHYSEGVLWIGSSRDVLMAYHIEKDVFSYFNGNDGFSGIQIRSILVDSDGDVWVGSGKGLSKLNVSKNKDGSIQLERITGFTKEDGLQGNQFKENSCYRASDGKLYFGGINGLNEFMPREIMVNKKEPSVYITEFFVKNKPLLVGGEGALLEKHISETEKISLAYDEAYFTVEVAALNYISSSKNQYAFKLEGLKQYEDWNYQGGQRTISFTGLAPGDYTLRIIASNNDGVWNNEGARLKIEVRPPYWKTWWAYLLYACLLAVLLYIYYYFSKSAFKLKQDLAIEHLYREKENELYQNKLRFFTNISHEIKTPLTLILTPIDNILTQNKENSKLQNQLMMMKRNGEHLTRLIKQLLDFRKLETGNMKLEMKRENIVPFLNEIFISFKGYAWQKNMDFGFQTDQDDIQAYIDKDKLEKIIYNLLSNAFKYTPEYGMITIKVGRSERQISLEDGSFTDGVEIRVEDNGKGIRKDALDSIFERFRRAGESDISSSGTGIGLAFTKELVLQHHGQINVTSREAENGRAGFTRFSVIIPTGGDHLLPEQIHQESKPVYTYSCVTEEGWTREKFEGKKGLILSGFSDEKPKLLVVEDNEDMRTLLIEYFSKDFDVFWVEDGKDGYEMAIKEIPDIIISDIMMPGMDGIELCAMIKKEELTSHIPMILLTARTPLLYKIEGLETGADDYITKPFNLNLLEVRVWNLLESRMKLRIRYQKEVVLKPENIAINSADEKFFEKVMKFIGENIAEPKLNVEELGKYVGMSRVHLYRKIKAKTGYSVVEFIRRARLQRAGQLLSDNELNVFEVSYMVGFLDQDYFRKCFKEFYGMTPSEYGTRNKRSADLKPGYQSDP</sequence>
<evidence type="ECO:0000313" key="11">
    <source>
        <dbReference type="EMBL" id="MFD2034637.1"/>
    </source>
</evidence>
<keyword evidence="7" id="KW-1133">Transmembrane helix</keyword>
<dbReference type="Pfam" id="PF00512">
    <property type="entry name" value="HisKA"/>
    <property type="match status" value="1"/>
</dbReference>
<dbReference type="Gene3D" id="3.40.50.2300">
    <property type="match status" value="1"/>
</dbReference>
<dbReference type="PROSITE" id="PS01124">
    <property type="entry name" value="HTH_ARAC_FAMILY_2"/>
    <property type="match status" value="1"/>
</dbReference>
<keyword evidence="4" id="KW-0805">Transcription regulation</keyword>
<evidence type="ECO:0000256" key="1">
    <source>
        <dbReference type="ARBA" id="ARBA00000085"/>
    </source>
</evidence>
<comment type="caution">
    <text evidence="11">The sequence shown here is derived from an EMBL/GenBank/DDBJ whole genome shotgun (WGS) entry which is preliminary data.</text>
</comment>
<dbReference type="InterPro" id="IPR015943">
    <property type="entry name" value="WD40/YVTN_repeat-like_dom_sf"/>
</dbReference>
<dbReference type="InterPro" id="IPR003594">
    <property type="entry name" value="HATPase_dom"/>
</dbReference>
<dbReference type="SUPFAM" id="SSF52172">
    <property type="entry name" value="CheY-like"/>
    <property type="match status" value="1"/>
</dbReference>
<dbReference type="InterPro" id="IPR005467">
    <property type="entry name" value="His_kinase_dom"/>
</dbReference>
<dbReference type="SUPFAM" id="SSF55874">
    <property type="entry name" value="ATPase domain of HSP90 chaperone/DNA topoisomerase II/histidine kinase"/>
    <property type="match status" value="1"/>
</dbReference>
<dbReference type="PANTHER" id="PTHR43547">
    <property type="entry name" value="TWO-COMPONENT HISTIDINE KINASE"/>
    <property type="match status" value="1"/>
</dbReference>
<dbReference type="InterPro" id="IPR004358">
    <property type="entry name" value="Sig_transdc_His_kin-like_C"/>
</dbReference>
<dbReference type="EC" id="2.7.13.3" evidence="2"/>
<gene>
    <name evidence="11" type="ORF">ACFSKL_07555</name>
</gene>
<dbReference type="PRINTS" id="PR00344">
    <property type="entry name" value="BCTRLSENSOR"/>
</dbReference>
<evidence type="ECO:0000256" key="6">
    <source>
        <dbReference type="PROSITE-ProRule" id="PRU00169"/>
    </source>
</evidence>
<dbReference type="Pfam" id="PF02518">
    <property type="entry name" value="HATPase_c"/>
    <property type="match status" value="1"/>
</dbReference>
<dbReference type="EMBL" id="JBHUHR010000021">
    <property type="protein sequence ID" value="MFD2034637.1"/>
    <property type="molecule type" value="Genomic_DNA"/>
</dbReference>
<dbReference type="InterPro" id="IPR013783">
    <property type="entry name" value="Ig-like_fold"/>
</dbReference>
<evidence type="ECO:0000256" key="2">
    <source>
        <dbReference type="ARBA" id="ARBA00012438"/>
    </source>
</evidence>
<evidence type="ECO:0000256" key="7">
    <source>
        <dbReference type="SAM" id="Phobius"/>
    </source>
</evidence>
<feature type="domain" description="Response regulatory" evidence="10">
    <location>
        <begin position="1148"/>
        <end position="1263"/>
    </location>
</feature>
<dbReference type="SUPFAM" id="SSF47384">
    <property type="entry name" value="Homodimeric domain of signal transducing histidine kinase"/>
    <property type="match status" value="1"/>
</dbReference>
<dbReference type="Gene3D" id="1.10.10.60">
    <property type="entry name" value="Homeodomain-like"/>
    <property type="match status" value="2"/>
</dbReference>
<dbReference type="InterPro" id="IPR011006">
    <property type="entry name" value="CheY-like_superfamily"/>
</dbReference>
<dbReference type="SMART" id="SM00388">
    <property type="entry name" value="HisKA"/>
    <property type="match status" value="1"/>
</dbReference>
<feature type="modified residue" description="4-aspartylphosphate" evidence="6">
    <location>
        <position position="1196"/>
    </location>
</feature>
<dbReference type="InterPro" id="IPR011123">
    <property type="entry name" value="Y_Y_Y"/>
</dbReference>
<keyword evidence="5" id="KW-0804">Transcription</keyword>
<dbReference type="Gene3D" id="1.10.287.130">
    <property type="match status" value="1"/>
</dbReference>
<feature type="domain" description="Histidine kinase" evidence="9">
    <location>
        <begin position="868"/>
        <end position="1100"/>
    </location>
</feature>
<dbReference type="CDD" id="cd00075">
    <property type="entry name" value="HATPase"/>
    <property type="match status" value="1"/>
</dbReference>
<accession>A0ABW4VIX1</accession>
<keyword evidence="7" id="KW-0812">Transmembrane</keyword>
<dbReference type="SUPFAM" id="SSF46689">
    <property type="entry name" value="Homeodomain-like"/>
    <property type="match status" value="1"/>
</dbReference>
<evidence type="ECO:0000256" key="4">
    <source>
        <dbReference type="ARBA" id="ARBA00023015"/>
    </source>
</evidence>
<dbReference type="SMART" id="SM00342">
    <property type="entry name" value="HTH_ARAC"/>
    <property type="match status" value="1"/>
</dbReference>
<keyword evidence="3 6" id="KW-0597">Phosphoprotein</keyword>
<dbReference type="InterPro" id="IPR036890">
    <property type="entry name" value="HATPase_C_sf"/>
</dbReference>
<dbReference type="PROSITE" id="PS50110">
    <property type="entry name" value="RESPONSE_REGULATORY"/>
    <property type="match status" value="1"/>
</dbReference>
<dbReference type="Gene3D" id="3.30.565.10">
    <property type="entry name" value="Histidine kinase-like ATPase, C-terminal domain"/>
    <property type="match status" value="1"/>
</dbReference>
<evidence type="ECO:0000259" key="10">
    <source>
        <dbReference type="PROSITE" id="PS50110"/>
    </source>
</evidence>
<proteinExistence type="predicted"/>
<protein>
    <recommendedName>
        <fullName evidence="2">histidine kinase</fullName>
        <ecNumber evidence="2">2.7.13.3</ecNumber>
    </recommendedName>
</protein>
<dbReference type="Gene3D" id="2.60.40.10">
    <property type="entry name" value="Immunoglobulins"/>
    <property type="match status" value="1"/>
</dbReference>
<dbReference type="Pfam" id="PF07495">
    <property type="entry name" value="Y_Y_Y"/>
    <property type="match status" value="1"/>
</dbReference>
<name>A0ABW4VIX1_9BACT</name>
<dbReference type="SMART" id="SM00448">
    <property type="entry name" value="REC"/>
    <property type="match status" value="1"/>
</dbReference>
<keyword evidence="7" id="KW-0472">Membrane</keyword>
<evidence type="ECO:0000259" key="8">
    <source>
        <dbReference type="PROSITE" id="PS01124"/>
    </source>
</evidence>
<evidence type="ECO:0000313" key="12">
    <source>
        <dbReference type="Proteomes" id="UP001597361"/>
    </source>
</evidence>
<dbReference type="InterPro" id="IPR036097">
    <property type="entry name" value="HisK_dim/P_sf"/>
</dbReference>
<reference evidence="12" key="1">
    <citation type="journal article" date="2019" name="Int. J. Syst. Evol. Microbiol.">
        <title>The Global Catalogue of Microorganisms (GCM) 10K type strain sequencing project: providing services to taxonomists for standard genome sequencing and annotation.</title>
        <authorList>
            <consortium name="The Broad Institute Genomics Platform"/>
            <consortium name="The Broad Institute Genome Sequencing Center for Infectious Disease"/>
            <person name="Wu L."/>
            <person name="Ma J."/>
        </authorList>
    </citation>
    <scope>NUCLEOTIDE SEQUENCE [LARGE SCALE GENOMIC DNA]</scope>
    <source>
        <strain evidence="12">CGMCC 1.15180</strain>
    </source>
</reference>
<evidence type="ECO:0000256" key="5">
    <source>
        <dbReference type="ARBA" id="ARBA00023163"/>
    </source>
</evidence>
<dbReference type="SMART" id="SM00387">
    <property type="entry name" value="HATPase_c"/>
    <property type="match status" value="1"/>
</dbReference>
<dbReference type="PANTHER" id="PTHR43547:SF2">
    <property type="entry name" value="HYBRID SIGNAL TRANSDUCTION HISTIDINE KINASE C"/>
    <property type="match status" value="1"/>
</dbReference>
<evidence type="ECO:0000256" key="3">
    <source>
        <dbReference type="ARBA" id="ARBA00022553"/>
    </source>
</evidence>
<dbReference type="CDD" id="cd17574">
    <property type="entry name" value="REC_OmpR"/>
    <property type="match status" value="1"/>
</dbReference>
<dbReference type="SUPFAM" id="SSF63829">
    <property type="entry name" value="Calcium-dependent phosphotriesterase"/>
    <property type="match status" value="2"/>
</dbReference>
<dbReference type="InterPro" id="IPR018060">
    <property type="entry name" value="HTH_AraC"/>
</dbReference>
<dbReference type="InterPro" id="IPR003661">
    <property type="entry name" value="HisK_dim/P_dom"/>
</dbReference>
<evidence type="ECO:0000259" key="9">
    <source>
        <dbReference type="PROSITE" id="PS50109"/>
    </source>
</evidence>
<dbReference type="InterPro" id="IPR011110">
    <property type="entry name" value="Reg_prop"/>
</dbReference>
<organism evidence="11 12">
    <name type="scientific">Belliella marina</name>
    <dbReference type="NCBI Taxonomy" id="1644146"/>
    <lineage>
        <taxon>Bacteria</taxon>
        <taxon>Pseudomonadati</taxon>
        <taxon>Bacteroidota</taxon>
        <taxon>Cytophagia</taxon>
        <taxon>Cytophagales</taxon>
        <taxon>Cyclobacteriaceae</taxon>
        <taxon>Belliella</taxon>
    </lineage>
</organism>